<accession>A0A2T2XGY1</accession>
<dbReference type="EMBL" id="PXYW01000017">
    <property type="protein sequence ID" value="PSR33738.1"/>
    <property type="molecule type" value="Genomic_DNA"/>
</dbReference>
<evidence type="ECO:0000313" key="2">
    <source>
        <dbReference type="Proteomes" id="UP000242972"/>
    </source>
</evidence>
<organism evidence="1 2">
    <name type="scientific">Sulfobacillus benefaciens</name>
    <dbReference type="NCBI Taxonomy" id="453960"/>
    <lineage>
        <taxon>Bacteria</taxon>
        <taxon>Bacillati</taxon>
        <taxon>Bacillota</taxon>
        <taxon>Clostridia</taxon>
        <taxon>Eubacteriales</taxon>
        <taxon>Clostridiales Family XVII. Incertae Sedis</taxon>
        <taxon>Sulfobacillus</taxon>
    </lineage>
</organism>
<protein>
    <submittedName>
        <fullName evidence="1">Uncharacterized protein</fullName>
    </submittedName>
</protein>
<dbReference type="AlphaFoldDB" id="A0A2T2XGY1"/>
<gene>
    <name evidence="1" type="ORF">C7B46_09045</name>
</gene>
<sequence length="111" mass="12361">MGFGPQTPDAASGAEAVVNIVSILYPEHATLACQAVLRALALAILEAKAPLSFEAMSRFLTDPQWREEILSRGTHPSDVWNPWRGHPINPELLDPDFSWILKERMDTLTDH</sequence>
<evidence type="ECO:0000313" key="1">
    <source>
        <dbReference type="EMBL" id="PSR33738.1"/>
    </source>
</evidence>
<dbReference type="Proteomes" id="UP000242972">
    <property type="component" value="Unassembled WGS sequence"/>
</dbReference>
<name>A0A2T2XGY1_9FIRM</name>
<comment type="caution">
    <text evidence="1">The sequence shown here is derived from an EMBL/GenBank/DDBJ whole genome shotgun (WGS) entry which is preliminary data.</text>
</comment>
<proteinExistence type="predicted"/>
<reference evidence="1 2" key="1">
    <citation type="journal article" date="2014" name="BMC Genomics">
        <title>Comparison of environmental and isolate Sulfobacillus genomes reveals diverse carbon, sulfur, nitrogen, and hydrogen metabolisms.</title>
        <authorList>
            <person name="Justice N.B."/>
            <person name="Norman A."/>
            <person name="Brown C.T."/>
            <person name="Singh A."/>
            <person name="Thomas B.C."/>
            <person name="Banfield J.F."/>
        </authorList>
    </citation>
    <scope>NUCLEOTIDE SEQUENCE [LARGE SCALE GENOMIC DNA]</scope>
    <source>
        <strain evidence="1">AMDSBA4</strain>
    </source>
</reference>